<evidence type="ECO:0000256" key="3">
    <source>
        <dbReference type="ARBA" id="ARBA00022692"/>
    </source>
</evidence>
<evidence type="ECO:0000313" key="13">
    <source>
        <dbReference type="Proteomes" id="UP000235392"/>
    </source>
</evidence>
<gene>
    <name evidence="12" type="ORF">PCASD_24576</name>
</gene>
<dbReference type="GO" id="GO:0031505">
    <property type="term" value="P:fungal-type cell wall organization"/>
    <property type="evidence" value="ECO:0007669"/>
    <property type="project" value="TreeGrafter"/>
</dbReference>
<organism evidence="12 13">
    <name type="scientific">Puccinia coronata f. sp. avenae</name>
    <dbReference type="NCBI Taxonomy" id="200324"/>
    <lineage>
        <taxon>Eukaryota</taxon>
        <taxon>Fungi</taxon>
        <taxon>Dikarya</taxon>
        <taxon>Basidiomycota</taxon>
        <taxon>Pucciniomycotina</taxon>
        <taxon>Pucciniomycetes</taxon>
        <taxon>Pucciniales</taxon>
        <taxon>Pucciniaceae</taxon>
        <taxon>Puccinia</taxon>
    </lineage>
</organism>
<dbReference type="GO" id="GO:0006078">
    <property type="term" value="P:(1-&gt;6)-beta-D-glucan biosynthetic process"/>
    <property type="evidence" value="ECO:0007669"/>
    <property type="project" value="TreeGrafter"/>
</dbReference>
<dbReference type="PANTHER" id="PTHR31361">
    <property type="entry name" value="BETA-GLUCAN SYNTHESIS-ASSOCIATED PROTEIN KRE6-RELATED"/>
    <property type="match status" value="1"/>
</dbReference>
<dbReference type="InterPro" id="IPR013320">
    <property type="entry name" value="ConA-like_dom_sf"/>
</dbReference>
<keyword evidence="8" id="KW-0961">Cell wall biogenesis/degradation</keyword>
<dbReference type="FunFam" id="2.60.120.200:FF:000135">
    <property type="entry name" value="Related to KRE6-glucan synthase subunit"/>
    <property type="match status" value="1"/>
</dbReference>
<evidence type="ECO:0000256" key="7">
    <source>
        <dbReference type="ARBA" id="ARBA00023180"/>
    </source>
</evidence>
<keyword evidence="3 10" id="KW-0812">Transmembrane</keyword>
<feature type="compositionally biased region" description="Polar residues" evidence="9">
    <location>
        <begin position="34"/>
        <end position="51"/>
    </location>
</feature>
<dbReference type="PROSITE" id="PS51762">
    <property type="entry name" value="GH16_2"/>
    <property type="match status" value="1"/>
</dbReference>
<proteinExistence type="inferred from homology"/>
<evidence type="ECO:0000256" key="8">
    <source>
        <dbReference type="ARBA" id="ARBA00023316"/>
    </source>
</evidence>
<accession>A0A2N5RX96</accession>
<keyword evidence="6 10" id="KW-0472">Membrane</keyword>
<dbReference type="GO" id="GO:0005886">
    <property type="term" value="C:plasma membrane"/>
    <property type="evidence" value="ECO:0007669"/>
    <property type="project" value="TreeGrafter"/>
</dbReference>
<dbReference type="InterPro" id="IPR005629">
    <property type="entry name" value="Skn1/Kre6/Sbg1"/>
</dbReference>
<dbReference type="EMBL" id="PGCI01001322">
    <property type="protein sequence ID" value="PLW05582.1"/>
    <property type="molecule type" value="Genomic_DNA"/>
</dbReference>
<dbReference type="SUPFAM" id="SSF49899">
    <property type="entry name" value="Concanavalin A-like lectins/glucanases"/>
    <property type="match status" value="1"/>
</dbReference>
<feature type="compositionally biased region" description="Low complexity" evidence="9">
    <location>
        <begin position="22"/>
        <end position="31"/>
    </location>
</feature>
<dbReference type="AlphaFoldDB" id="A0A2N5RX96"/>
<keyword evidence="7" id="KW-0325">Glycoprotein</keyword>
<evidence type="ECO:0000256" key="1">
    <source>
        <dbReference type="ARBA" id="ARBA00004606"/>
    </source>
</evidence>
<keyword evidence="4" id="KW-0735">Signal-anchor</keyword>
<evidence type="ECO:0000256" key="2">
    <source>
        <dbReference type="ARBA" id="ARBA00010962"/>
    </source>
</evidence>
<evidence type="ECO:0000256" key="6">
    <source>
        <dbReference type="ARBA" id="ARBA00023136"/>
    </source>
</evidence>
<evidence type="ECO:0000313" key="12">
    <source>
        <dbReference type="EMBL" id="PLW05582.1"/>
    </source>
</evidence>
<evidence type="ECO:0000256" key="4">
    <source>
        <dbReference type="ARBA" id="ARBA00022968"/>
    </source>
</evidence>
<comment type="caution">
    <text evidence="12">The sequence shown here is derived from an EMBL/GenBank/DDBJ whole genome shotgun (WGS) entry which is preliminary data.</text>
</comment>
<dbReference type="GO" id="GO:0005789">
    <property type="term" value="C:endoplasmic reticulum membrane"/>
    <property type="evidence" value="ECO:0007669"/>
    <property type="project" value="TreeGrafter"/>
</dbReference>
<comment type="subcellular location">
    <subcellularLocation>
        <location evidence="1">Membrane</location>
        <topology evidence="1">Single-pass type II membrane protein</topology>
    </subcellularLocation>
</comment>
<keyword evidence="5 10" id="KW-1133">Transmembrane helix</keyword>
<dbReference type="Proteomes" id="UP000235392">
    <property type="component" value="Unassembled WGS sequence"/>
</dbReference>
<dbReference type="Gene3D" id="2.60.120.200">
    <property type="match status" value="2"/>
</dbReference>
<evidence type="ECO:0000256" key="5">
    <source>
        <dbReference type="ARBA" id="ARBA00022989"/>
    </source>
</evidence>
<feature type="region of interest" description="Disordered" evidence="9">
    <location>
        <begin position="1"/>
        <end position="87"/>
    </location>
</feature>
<feature type="transmembrane region" description="Helical" evidence="10">
    <location>
        <begin position="147"/>
        <end position="170"/>
    </location>
</feature>
<dbReference type="GO" id="GO:0015926">
    <property type="term" value="F:glucosidase activity"/>
    <property type="evidence" value="ECO:0007669"/>
    <property type="project" value="TreeGrafter"/>
</dbReference>
<sequence>MGSPYSNEERFYAEVPVRRNRPSSTSSYSPYFMSHQSPTAGGGSSDPSYGQSRYDWVHSGSQGSRNSHPRHQSSCDKMTDNYSSETPENAARYSYGAADLGFLTEEILSPGPADEMHAFEKKTPRFGASRYISENTGTFTFWSARGWANFCAMTILIGGLVMLFAGWPILSYFREHTFSDLLAGPNGKNLGGYRRAPTIPSFRELIDPDTPRSAKSRVGADGEEYELVFSDEFNVDGRTFWKGDDPFWEAADQHYWPTGDREWYDPDGARTEGGSLVIKIMKMNPDLNHNLEYRSGMLTSWNKMCFTGGYMETSVILPGRHDIGGFWPAIWTMGNLARPGFGATTDGTWPYSYDSCDIGAMPNQTHPKTGEPGTTILTSEVGDLSWQPGQKLSRCTCAGQDHPGPITSDGTFKGRSSPEIDMLEAYSWEKTSTAFGSQSLQIAPYDDKRTWNAQRGETYTIYPESGYRTNVNPYHGGNRQQTLSSLATLSPSNYELGGNQTVPYGLEWTPASLFLVPIISLLAPILSVTLFNFSICSLDYSPQKDQDNSHITWSIDQKPTWTLNHTALQPNARSMVGQRLISNEPMYMIMNLGLSDTFVPVNEAQLVFPAYMRVDYVRFYQRKGHKNVGCSPKDYPTEKYINDHWNAYQDTNLTTWSQAGYTFPKSTLMDGCKAS</sequence>
<feature type="domain" description="GH16" evidence="11">
    <location>
        <begin position="200"/>
        <end position="625"/>
    </location>
</feature>
<name>A0A2N5RX96_9BASI</name>
<dbReference type="PANTHER" id="PTHR31361:SF15">
    <property type="entry name" value="GH16 DOMAIN-CONTAINING PROTEIN"/>
    <property type="match status" value="1"/>
</dbReference>
<dbReference type="InterPro" id="IPR000757">
    <property type="entry name" value="Beta-glucanase-like"/>
</dbReference>
<dbReference type="Pfam" id="PF03935">
    <property type="entry name" value="SKN1_KRE6_Sbg1"/>
    <property type="match status" value="2"/>
</dbReference>
<evidence type="ECO:0000256" key="9">
    <source>
        <dbReference type="SAM" id="MobiDB-lite"/>
    </source>
</evidence>
<comment type="similarity">
    <text evidence="2">Belongs to the SKN1/KRE6 family.</text>
</comment>
<evidence type="ECO:0000256" key="10">
    <source>
        <dbReference type="SAM" id="Phobius"/>
    </source>
</evidence>
<protein>
    <recommendedName>
        <fullName evidence="11">GH16 domain-containing protein</fullName>
    </recommendedName>
</protein>
<evidence type="ECO:0000259" key="11">
    <source>
        <dbReference type="PROSITE" id="PS51762"/>
    </source>
</evidence>
<reference evidence="12 13" key="1">
    <citation type="submission" date="2017-11" db="EMBL/GenBank/DDBJ databases">
        <title>De novo assembly and phasing of dikaryotic genomes from two isolates of Puccinia coronata f. sp. avenae, the causal agent of oat crown rust.</title>
        <authorList>
            <person name="Miller M.E."/>
            <person name="Zhang Y."/>
            <person name="Omidvar V."/>
            <person name="Sperschneider J."/>
            <person name="Schwessinger B."/>
            <person name="Raley C."/>
            <person name="Palmer J.M."/>
            <person name="Garnica D."/>
            <person name="Upadhyaya N."/>
            <person name="Rathjen J."/>
            <person name="Taylor J.M."/>
            <person name="Park R.F."/>
            <person name="Dodds P.N."/>
            <person name="Hirsch C.D."/>
            <person name="Kianian S.F."/>
            <person name="Figueroa M."/>
        </authorList>
    </citation>
    <scope>NUCLEOTIDE SEQUENCE [LARGE SCALE GENOMIC DNA]</scope>
    <source>
        <strain evidence="12">12SD80</strain>
    </source>
</reference>